<feature type="compositionally biased region" description="Low complexity" evidence="1">
    <location>
        <begin position="97"/>
        <end position="106"/>
    </location>
</feature>
<dbReference type="Proteomes" id="UP001303046">
    <property type="component" value="Unassembled WGS sequence"/>
</dbReference>
<organism evidence="2 3">
    <name type="scientific">Necator americanus</name>
    <name type="common">Human hookworm</name>
    <dbReference type="NCBI Taxonomy" id="51031"/>
    <lineage>
        <taxon>Eukaryota</taxon>
        <taxon>Metazoa</taxon>
        <taxon>Ecdysozoa</taxon>
        <taxon>Nematoda</taxon>
        <taxon>Chromadorea</taxon>
        <taxon>Rhabditida</taxon>
        <taxon>Rhabditina</taxon>
        <taxon>Rhabditomorpha</taxon>
        <taxon>Strongyloidea</taxon>
        <taxon>Ancylostomatidae</taxon>
        <taxon>Bunostominae</taxon>
        <taxon>Necator</taxon>
    </lineage>
</organism>
<feature type="compositionally biased region" description="Basic and acidic residues" evidence="1">
    <location>
        <begin position="75"/>
        <end position="95"/>
    </location>
</feature>
<evidence type="ECO:0000256" key="1">
    <source>
        <dbReference type="SAM" id="MobiDB-lite"/>
    </source>
</evidence>
<feature type="compositionally biased region" description="Basic residues" evidence="1">
    <location>
        <begin position="63"/>
        <end position="74"/>
    </location>
</feature>
<keyword evidence="3" id="KW-1185">Reference proteome</keyword>
<feature type="region of interest" description="Disordered" evidence="1">
    <location>
        <begin position="32"/>
        <end position="154"/>
    </location>
</feature>
<proteinExistence type="predicted"/>
<dbReference type="EMBL" id="JAVFWL010000001">
    <property type="protein sequence ID" value="KAK6731716.1"/>
    <property type="molecule type" value="Genomic_DNA"/>
</dbReference>
<accession>A0ABR1C100</accession>
<feature type="compositionally biased region" description="Acidic residues" evidence="1">
    <location>
        <begin position="47"/>
        <end position="57"/>
    </location>
</feature>
<feature type="compositionally biased region" description="Basic and acidic residues" evidence="1">
    <location>
        <begin position="32"/>
        <end position="46"/>
    </location>
</feature>
<sequence length="154" mass="17339">MGVIHFFEPSVCRCEENASTNQIIAMNIEELAKEERQKPSKKKGYDDVEISDISDEEGDKKIAGSKKKSTKKMKKSEVKGSDKREKKEKENEKKTQNTKTITNTEENQQKTPVSKTTEDKTHEDNKPAMMSIPKYSGPLPAGSEQKKKGCCVVL</sequence>
<evidence type="ECO:0000313" key="3">
    <source>
        <dbReference type="Proteomes" id="UP001303046"/>
    </source>
</evidence>
<gene>
    <name evidence="2" type="primary">Necator_chrI.g4032</name>
    <name evidence="2" type="ORF">RB195_007903</name>
</gene>
<protein>
    <submittedName>
        <fullName evidence="2">Uncharacterized protein</fullName>
    </submittedName>
</protein>
<reference evidence="2 3" key="1">
    <citation type="submission" date="2023-08" db="EMBL/GenBank/DDBJ databases">
        <title>A Necator americanus chromosomal reference genome.</title>
        <authorList>
            <person name="Ilik V."/>
            <person name="Petrzelkova K.J."/>
            <person name="Pardy F."/>
            <person name="Fuh T."/>
            <person name="Niatou-Singa F.S."/>
            <person name="Gouil Q."/>
            <person name="Baker L."/>
            <person name="Ritchie M.E."/>
            <person name="Jex A.R."/>
            <person name="Gazzola D."/>
            <person name="Li H."/>
            <person name="Toshio Fujiwara R."/>
            <person name="Zhan B."/>
            <person name="Aroian R.V."/>
            <person name="Pafco B."/>
            <person name="Schwarz E.M."/>
        </authorList>
    </citation>
    <scope>NUCLEOTIDE SEQUENCE [LARGE SCALE GENOMIC DNA]</scope>
    <source>
        <strain evidence="2 3">Aroian</strain>
        <tissue evidence="2">Whole animal</tissue>
    </source>
</reference>
<name>A0ABR1C100_NECAM</name>
<evidence type="ECO:0000313" key="2">
    <source>
        <dbReference type="EMBL" id="KAK6731716.1"/>
    </source>
</evidence>
<comment type="caution">
    <text evidence="2">The sequence shown here is derived from an EMBL/GenBank/DDBJ whole genome shotgun (WGS) entry which is preliminary data.</text>
</comment>
<feature type="compositionally biased region" description="Basic and acidic residues" evidence="1">
    <location>
        <begin position="116"/>
        <end position="126"/>
    </location>
</feature>